<feature type="domain" description="SusD-like N-terminal" evidence="7">
    <location>
        <begin position="40"/>
        <end position="251"/>
    </location>
</feature>
<dbReference type="Pfam" id="PF07980">
    <property type="entry name" value="SusD_RagB"/>
    <property type="match status" value="1"/>
</dbReference>
<keyword evidence="5" id="KW-0998">Cell outer membrane</keyword>
<dbReference type="Proteomes" id="UP000309016">
    <property type="component" value="Chromosome"/>
</dbReference>
<protein>
    <submittedName>
        <fullName evidence="8">RagB/SusD family nutrient uptake outer membrane protein</fullName>
    </submittedName>
</protein>
<comment type="similarity">
    <text evidence="2">Belongs to the SusD family.</text>
</comment>
<accession>A0A5B7X9M8</accession>
<evidence type="ECO:0000256" key="1">
    <source>
        <dbReference type="ARBA" id="ARBA00004442"/>
    </source>
</evidence>
<evidence type="ECO:0000259" key="7">
    <source>
        <dbReference type="Pfam" id="PF14322"/>
    </source>
</evidence>
<feature type="domain" description="RagB/SusD" evidence="6">
    <location>
        <begin position="348"/>
        <end position="513"/>
    </location>
</feature>
<dbReference type="GO" id="GO:0009279">
    <property type="term" value="C:cell outer membrane"/>
    <property type="evidence" value="ECO:0007669"/>
    <property type="project" value="UniProtKB-SubCell"/>
</dbReference>
<reference evidence="8 9" key="1">
    <citation type="submission" date="2019-06" db="EMBL/GenBank/DDBJ databases">
        <title>Complete genome sequence of Antarcticibacterium flavum KCTC 52984T from an Antarctic marine sediment.</title>
        <authorList>
            <person name="Lee Y.M."/>
            <person name="Shin S.C."/>
        </authorList>
    </citation>
    <scope>NUCLEOTIDE SEQUENCE [LARGE SCALE GENOMIC DNA]</scope>
    <source>
        <strain evidence="8 9">KCTC 52984</strain>
    </source>
</reference>
<comment type="subcellular location">
    <subcellularLocation>
        <location evidence="1">Cell outer membrane</location>
    </subcellularLocation>
</comment>
<dbReference type="InterPro" id="IPR011990">
    <property type="entry name" value="TPR-like_helical_dom_sf"/>
</dbReference>
<dbReference type="CDD" id="cd08977">
    <property type="entry name" value="SusD"/>
    <property type="match status" value="1"/>
</dbReference>
<evidence type="ECO:0000256" key="5">
    <source>
        <dbReference type="ARBA" id="ARBA00023237"/>
    </source>
</evidence>
<evidence type="ECO:0000256" key="3">
    <source>
        <dbReference type="ARBA" id="ARBA00022729"/>
    </source>
</evidence>
<dbReference type="PROSITE" id="PS51257">
    <property type="entry name" value="PROKAR_LIPOPROTEIN"/>
    <property type="match status" value="1"/>
</dbReference>
<evidence type="ECO:0000313" key="8">
    <source>
        <dbReference type="EMBL" id="QCY71428.1"/>
    </source>
</evidence>
<evidence type="ECO:0000259" key="6">
    <source>
        <dbReference type="Pfam" id="PF07980"/>
    </source>
</evidence>
<dbReference type="OrthoDB" id="9792139at2"/>
<keyword evidence="3" id="KW-0732">Signal</keyword>
<evidence type="ECO:0000313" key="9">
    <source>
        <dbReference type="Proteomes" id="UP000309016"/>
    </source>
</evidence>
<organism evidence="8 9">
    <name type="scientific">Antarcticibacterium flavum</name>
    <dbReference type="NCBI Taxonomy" id="2058175"/>
    <lineage>
        <taxon>Bacteria</taxon>
        <taxon>Pseudomonadati</taxon>
        <taxon>Bacteroidota</taxon>
        <taxon>Flavobacteriia</taxon>
        <taxon>Flavobacteriales</taxon>
        <taxon>Flavobacteriaceae</taxon>
        <taxon>Antarcticibacterium</taxon>
    </lineage>
</organism>
<dbReference type="InterPro" id="IPR012944">
    <property type="entry name" value="SusD_RagB_dom"/>
</dbReference>
<dbReference type="EMBL" id="CP040812">
    <property type="protein sequence ID" value="QCY71428.1"/>
    <property type="molecule type" value="Genomic_DNA"/>
</dbReference>
<dbReference type="Gene3D" id="1.25.40.390">
    <property type="match status" value="1"/>
</dbReference>
<dbReference type="SUPFAM" id="SSF48452">
    <property type="entry name" value="TPR-like"/>
    <property type="match status" value="1"/>
</dbReference>
<dbReference type="KEGG" id="afla:FHG64_11825"/>
<gene>
    <name evidence="8" type="ORF">FHG64_11825</name>
</gene>
<sequence length="513" mass="57369">MNTIAKGVVFVMGLSLFTACTEENVLELEPFNQISEDAAFSTPDLIELSVTGMYQAAQRGDYVGNLRGYPFGAAFVQQGDNRGEDVVNVATFYQLTYTATYDPTTANNVYYWSDTYRLINRTNMVIEGVEGAVADGIITQEVADDYIGQAKFLRAISHLELLFHFARPYDHTADAGHPGIPYREIPFTTEGNIELGLAQGRNTVADSYSKVIADLTDAENLLQTKTERGGTLGIIRATKESAIAFKTRAYLHMNRWDMVIQEGEKILGDYSLTSNPNDVFENGYSNSESVFSIENTENNNPGVNAALASQYNRRGLVVISPIVWRNEYWLADDQRREEDVMVDTRGGIKYTLKYKDDVNYTDPAPVMRFAEVLLNMAEAHARLDNTDEALDLLNEVRDRSLANPAAQSYTGFASQDALVEAIIAERRIEFVMEGRRWPDIHRLQNDEFINYDGIPAKVANGAPPAEAYELGTPYSGPYGVEPIPYDDYRFLWPIPQQEVNNNPTLAGQQNPGW</sequence>
<dbReference type="Pfam" id="PF14322">
    <property type="entry name" value="SusD-like_3"/>
    <property type="match status" value="1"/>
</dbReference>
<dbReference type="AlphaFoldDB" id="A0A5B7X9M8"/>
<keyword evidence="4" id="KW-0472">Membrane</keyword>
<dbReference type="InterPro" id="IPR033985">
    <property type="entry name" value="SusD-like_N"/>
</dbReference>
<proteinExistence type="inferred from homology"/>
<keyword evidence="9" id="KW-1185">Reference proteome</keyword>
<evidence type="ECO:0000256" key="2">
    <source>
        <dbReference type="ARBA" id="ARBA00006275"/>
    </source>
</evidence>
<evidence type="ECO:0000256" key="4">
    <source>
        <dbReference type="ARBA" id="ARBA00023136"/>
    </source>
</evidence>
<name>A0A5B7X9M8_9FLAO</name>